<gene>
    <name evidence="2" type="ORF">AJ79_04076</name>
</gene>
<name>A0A2B7XU37_9EURO</name>
<dbReference type="Proteomes" id="UP000223968">
    <property type="component" value="Unassembled WGS sequence"/>
</dbReference>
<sequence length="383" mass="43481">MHAALRGQGRSNAGPKTTCPIHQWLQDTAGGEPDSTGPDRGRIDHSPFYKERYDSAVYTSRPPSPADSGIEIVDWSPPPSAFGDSIPVPISVLEARRNAKRVLSNCRVNLLSRELTRMRKSRIGLGNWTTFWYRVYHHDLAKTICGTIIYTAPKIDKIFKSIAKALFDLSYRIGEDIERATTEEQIVRCWQFMENETLVLCKLREQYVTELLENLRVCIEKIPVDISDDMYDDLKRAVFAVDPWGNYHLGDKEKEERDLNTHIRPDPRMYIQADPDLITRPGFSGQFQNQLEQATVQEIAQEMGYGVIELESCHSNESATTGESVEEDATEELPPDDAVIMENIPFEGDSSEDLISEEEEVYAQEVCEVSNEELSDEDIEIIT</sequence>
<accession>A0A2B7XU37</accession>
<dbReference type="AlphaFoldDB" id="A0A2B7XU37"/>
<organism evidence="2 3">
    <name type="scientific">Helicocarpus griseus UAMH5409</name>
    <dbReference type="NCBI Taxonomy" id="1447875"/>
    <lineage>
        <taxon>Eukaryota</taxon>
        <taxon>Fungi</taxon>
        <taxon>Dikarya</taxon>
        <taxon>Ascomycota</taxon>
        <taxon>Pezizomycotina</taxon>
        <taxon>Eurotiomycetes</taxon>
        <taxon>Eurotiomycetidae</taxon>
        <taxon>Onygenales</taxon>
        <taxon>Ajellomycetaceae</taxon>
        <taxon>Helicocarpus</taxon>
    </lineage>
</organism>
<proteinExistence type="predicted"/>
<keyword evidence="3" id="KW-1185">Reference proteome</keyword>
<dbReference type="STRING" id="1447875.A0A2B7XU37"/>
<feature type="region of interest" description="Disordered" evidence="1">
    <location>
        <begin position="25"/>
        <end position="46"/>
    </location>
</feature>
<feature type="region of interest" description="Disordered" evidence="1">
    <location>
        <begin position="315"/>
        <end position="337"/>
    </location>
</feature>
<reference evidence="2 3" key="1">
    <citation type="submission" date="2017-10" db="EMBL/GenBank/DDBJ databases">
        <title>Comparative genomics in systemic dimorphic fungi from Ajellomycetaceae.</title>
        <authorList>
            <person name="Munoz J.F."/>
            <person name="Mcewen J.G."/>
            <person name="Clay O.K."/>
            <person name="Cuomo C.A."/>
        </authorList>
    </citation>
    <scope>NUCLEOTIDE SEQUENCE [LARGE SCALE GENOMIC DNA]</scope>
    <source>
        <strain evidence="2 3">UAMH5409</strain>
    </source>
</reference>
<dbReference type="EMBL" id="PDNB01000054">
    <property type="protein sequence ID" value="PGH12716.1"/>
    <property type="molecule type" value="Genomic_DNA"/>
</dbReference>
<feature type="region of interest" description="Disordered" evidence="1">
    <location>
        <begin position="1"/>
        <end position="20"/>
    </location>
</feature>
<evidence type="ECO:0000313" key="2">
    <source>
        <dbReference type="EMBL" id="PGH12716.1"/>
    </source>
</evidence>
<dbReference type="OrthoDB" id="4192742at2759"/>
<feature type="compositionally biased region" description="Basic and acidic residues" evidence="1">
    <location>
        <begin position="37"/>
        <end position="46"/>
    </location>
</feature>
<feature type="compositionally biased region" description="Acidic residues" evidence="1">
    <location>
        <begin position="324"/>
        <end position="335"/>
    </location>
</feature>
<evidence type="ECO:0000313" key="3">
    <source>
        <dbReference type="Proteomes" id="UP000223968"/>
    </source>
</evidence>
<protein>
    <submittedName>
        <fullName evidence="2">Uncharacterized protein</fullName>
    </submittedName>
</protein>
<comment type="caution">
    <text evidence="2">The sequence shown here is derived from an EMBL/GenBank/DDBJ whole genome shotgun (WGS) entry which is preliminary data.</text>
</comment>
<evidence type="ECO:0000256" key="1">
    <source>
        <dbReference type="SAM" id="MobiDB-lite"/>
    </source>
</evidence>